<name>A0A451G4A6_9GAMM</name>
<feature type="transmembrane region" description="Helical" evidence="1">
    <location>
        <begin position="350"/>
        <end position="374"/>
    </location>
</feature>
<evidence type="ECO:0000313" key="2">
    <source>
        <dbReference type="EMBL" id="QAB14297.1"/>
    </source>
</evidence>
<reference evidence="2 3" key="1">
    <citation type="journal article" date="2018" name="Environ. Microbiol.">
        <title>Genomes of ubiquitous marine and hypersaline Hydrogenovibrio, Thiomicrorhabdus and Thiomicrospira spp. encode a diversity of mechanisms to sustain chemolithoautotrophy in heterogeneous environments.</title>
        <authorList>
            <person name="Scott K.M."/>
            <person name="Williams J."/>
            <person name="Porter C.M.B."/>
            <person name="Russel S."/>
            <person name="Harmer T.L."/>
            <person name="Paul J.H."/>
            <person name="Antonen K.M."/>
            <person name="Bridges M.K."/>
            <person name="Camper G.J."/>
            <person name="Campla C.K."/>
            <person name="Casella L.G."/>
            <person name="Chase E."/>
            <person name="Conrad J.W."/>
            <person name="Cruz M.C."/>
            <person name="Dunlap D.S."/>
            <person name="Duran L."/>
            <person name="Fahsbender E.M."/>
            <person name="Goldsmith D.B."/>
            <person name="Keeley R.F."/>
            <person name="Kondoff M.R."/>
            <person name="Kussy B.I."/>
            <person name="Lane M.K."/>
            <person name="Lawler S."/>
            <person name="Leigh B.A."/>
            <person name="Lewis C."/>
            <person name="Lostal L.M."/>
            <person name="Marking D."/>
            <person name="Mancera P.A."/>
            <person name="McClenthan E.C."/>
            <person name="McIntyre E.A."/>
            <person name="Mine J.A."/>
            <person name="Modi S."/>
            <person name="Moore B.D."/>
            <person name="Morgan W.A."/>
            <person name="Nelson K.M."/>
            <person name="Nguyen K.N."/>
            <person name="Ogburn N."/>
            <person name="Parrino D.G."/>
            <person name="Pedapudi A.D."/>
            <person name="Pelham R.P."/>
            <person name="Preece A.M."/>
            <person name="Rampersad E.A."/>
            <person name="Richardson J.C."/>
            <person name="Rodgers C.M."/>
            <person name="Schaffer B.L."/>
            <person name="Sheridan N.E."/>
            <person name="Solone M.R."/>
            <person name="Staley Z.R."/>
            <person name="Tabuchi M."/>
            <person name="Waide R.J."/>
            <person name="Wanjugi P.W."/>
            <person name="Young S."/>
            <person name="Clum A."/>
            <person name="Daum C."/>
            <person name="Huntemann M."/>
            <person name="Ivanova N."/>
            <person name="Kyrpides N."/>
            <person name="Mikhailova N."/>
            <person name="Palaniappan K."/>
            <person name="Pillay M."/>
            <person name="Reddy T.B.K."/>
            <person name="Shapiro N."/>
            <person name="Stamatis D."/>
            <person name="Varghese N."/>
            <person name="Woyke T."/>
            <person name="Boden R."/>
            <person name="Freyermuth S.K."/>
            <person name="Kerfeld C.A."/>
        </authorList>
    </citation>
    <scope>NUCLEOTIDE SEQUENCE [LARGE SCALE GENOMIC DNA]</scope>
    <source>
        <strain evidence="2 3">JR-2</strain>
    </source>
</reference>
<dbReference type="EMBL" id="CP035033">
    <property type="protein sequence ID" value="QAB14297.1"/>
    <property type="molecule type" value="Genomic_DNA"/>
</dbReference>
<accession>A0A451G4A6</accession>
<dbReference type="KEGG" id="htr:EPV75_00715"/>
<evidence type="ECO:0000313" key="3">
    <source>
        <dbReference type="Proteomes" id="UP000285478"/>
    </source>
</evidence>
<dbReference type="Proteomes" id="UP000285478">
    <property type="component" value="Chromosome"/>
</dbReference>
<proteinExistence type="predicted"/>
<gene>
    <name evidence="2" type="ORF">EPV75_00715</name>
</gene>
<keyword evidence="1" id="KW-0472">Membrane</keyword>
<protein>
    <recommendedName>
        <fullName evidence="4">Protein BatD</fullName>
    </recommendedName>
</protein>
<dbReference type="AlphaFoldDB" id="A0A451G4A6"/>
<sequence length="494" mass="55982">MVNLWRRFGVLIGFGLFLPGLVLADSRMYPEEVVLGNPVTWIISGEQVENDFEQLDLSVLKQHFVIHDIEGGSSRLRLRLYPYEAGVFQLPAMHHGGLHVKPITIHVQENPEVSVTWQAPQKQAYPDEVLYWRADVSAKGENIPIRVLATENDPNQVYQWLGTAEPKADHTLFENHVRLISAVRFLKPGAYSLPSPGVRVDSSAYRHELFFAPPQAVQVRPMPSYLPAVLPVGQVSLSADFNPFWVVTGDLYHWVWHLNGQNVTDEQLPNLASQLTDTDGFEWLMPTVERTQAVTESGLMSRAEIDQPFRILEYGWVRLPALRVTYFNPQSGRLEDVVFPAQSMVALPGAVIVFGQFLLALLALVSLRVIWLGLREAFLKWRLLAGLKQADSVLQVWQSVDAWSRRQLSHRQNGQAWPVPVISKDVSGSRQPSLGSWLQVFESEYGDNAQARTLVDRLNEQLYSERHPAVKLAALDWAKSLPLFKVSFSRLRRF</sequence>
<organism evidence="2 3">
    <name type="scientific">Hydrogenovibrio thermophilus</name>
    <dbReference type="NCBI Taxonomy" id="265883"/>
    <lineage>
        <taxon>Bacteria</taxon>
        <taxon>Pseudomonadati</taxon>
        <taxon>Pseudomonadota</taxon>
        <taxon>Gammaproteobacteria</taxon>
        <taxon>Thiotrichales</taxon>
        <taxon>Piscirickettsiaceae</taxon>
        <taxon>Hydrogenovibrio</taxon>
    </lineage>
</organism>
<keyword evidence="3" id="KW-1185">Reference proteome</keyword>
<keyword evidence="1" id="KW-0812">Transmembrane</keyword>
<evidence type="ECO:0008006" key="4">
    <source>
        <dbReference type="Google" id="ProtNLM"/>
    </source>
</evidence>
<evidence type="ECO:0000256" key="1">
    <source>
        <dbReference type="SAM" id="Phobius"/>
    </source>
</evidence>
<dbReference type="RefSeq" id="WP_128384139.1">
    <property type="nucleotide sequence ID" value="NZ_CP035033.1"/>
</dbReference>
<keyword evidence="1" id="KW-1133">Transmembrane helix</keyword>